<proteinExistence type="predicted"/>
<dbReference type="SUPFAM" id="SSF48452">
    <property type="entry name" value="TPR-like"/>
    <property type="match status" value="1"/>
</dbReference>
<accession>A0A0M0LR14</accession>
<feature type="region of interest" description="Disordered" evidence="1">
    <location>
        <begin position="1"/>
        <end position="56"/>
    </location>
</feature>
<evidence type="ECO:0000256" key="1">
    <source>
        <dbReference type="SAM" id="MobiDB-lite"/>
    </source>
</evidence>
<keyword evidence="3" id="KW-1185">Reference proteome</keyword>
<name>A0A0M0LR14_9EUKA</name>
<protein>
    <submittedName>
        <fullName evidence="2">Uncharacterized protein</fullName>
    </submittedName>
</protein>
<sequence length="626" mass="68151">MVSSAPFDRSVANFSSCGASPPPAAERTADRTYPVSPPPLSPKPPAPPPPAASSGGDLVVSFQTLATDDAELVPSLRGGRRGADGCHATFTWIEEQRWTDGLRARLDIGGDGIIEGYLLQLVFAPEVAARLRVKKLVAGAVVSAEFAPETLVQPRLASGLGTMMFTLALGGDGGRAGRVRAPKLACVRAPAHMLVAQHAAADGDAWLATAHSDFLWMAEEFNRQYIVSHGKPHPEYAPSAADDPLQMHYLNGRLWCFMGAVSNATRSLEEATKINPHHVYSHLLLAKIRIGQGLHEKALKPLDEAARIQPSHWQTHLMRLHCLRALGRLEEPSAVVSHEWVCRNLKEACYDAGRPQAYPYLCDMRGRGGTARVRLLDDGTAYGGAELPAPPEAAGTKPKKPKRGGGKGGASAALVSADDEPTPEPAGRSLYGTHLHSAAARRKLHDDRYVVLRNLLPEALIQLLKGWYLHLDKTVEKNAVFQEKTQRHEYLPEVLSTYLNLALVPFASSMSSTVVAPTYPFPITYIPGGSIHPHLDVSDNELSLTFQVHLRDDRAGDGWPLTFLDPRGQELSNLNASYAKEVTLSDNDGVLYYGPDIVHWREPLDATLTQIVFAFREEDVAHCNNQ</sequence>
<feature type="compositionally biased region" description="Low complexity" evidence="1">
    <location>
        <begin position="384"/>
        <end position="396"/>
    </location>
</feature>
<feature type="region of interest" description="Disordered" evidence="1">
    <location>
        <begin position="384"/>
        <end position="428"/>
    </location>
</feature>
<dbReference type="EMBL" id="JWZX01000218">
    <property type="protein sequence ID" value="KOO53459.1"/>
    <property type="molecule type" value="Genomic_DNA"/>
</dbReference>
<dbReference type="Gene3D" id="1.25.40.10">
    <property type="entry name" value="Tetratricopeptide repeat domain"/>
    <property type="match status" value="1"/>
</dbReference>
<evidence type="ECO:0000313" key="3">
    <source>
        <dbReference type="Proteomes" id="UP000037460"/>
    </source>
</evidence>
<evidence type="ECO:0000313" key="2">
    <source>
        <dbReference type="EMBL" id="KOO53459.1"/>
    </source>
</evidence>
<dbReference type="Proteomes" id="UP000037460">
    <property type="component" value="Unassembled WGS sequence"/>
</dbReference>
<gene>
    <name evidence="2" type="ORF">Ctob_013681</name>
</gene>
<dbReference type="OrthoDB" id="10632050at2759"/>
<dbReference type="AlphaFoldDB" id="A0A0M0LR14"/>
<dbReference type="InterPro" id="IPR011990">
    <property type="entry name" value="TPR-like_helical_dom_sf"/>
</dbReference>
<comment type="caution">
    <text evidence="2">The sequence shown here is derived from an EMBL/GenBank/DDBJ whole genome shotgun (WGS) entry which is preliminary data.</text>
</comment>
<organism evidence="2 3">
    <name type="scientific">Chrysochromulina tobinii</name>
    <dbReference type="NCBI Taxonomy" id="1460289"/>
    <lineage>
        <taxon>Eukaryota</taxon>
        <taxon>Haptista</taxon>
        <taxon>Haptophyta</taxon>
        <taxon>Prymnesiophyceae</taxon>
        <taxon>Prymnesiales</taxon>
        <taxon>Chrysochromulinaceae</taxon>
        <taxon>Chrysochromulina</taxon>
    </lineage>
</organism>
<feature type="compositionally biased region" description="Pro residues" evidence="1">
    <location>
        <begin position="35"/>
        <end position="51"/>
    </location>
</feature>
<reference evidence="3" key="1">
    <citation type="journal article" date="2015" name="PLoS Genet.">
        <title>Genome Sequence and Transcriptome Analyses of Chrysochromulina tobin: Metabolic Tools for Enhanced Algal Fitness in the Prominent Order Prymnesiales (Haptophyceae).</title>
        <authorList>
            <person name="Hovde B.T."/>
            <person name="Deodato C.R."/>
            <person name="Hunsperger H.M."/>
            <person name="Ryken S.A."/>
            <person name="Yost W."/>
            <person name="Jha R.K."/>
            <person name="Patterson J."/>
            <person name="Monnat R.J. Jr."/>
            <person name="Barlow S.B."/>
            <person name="Starkenburg S.R."/>
            <person name="Cattolico R.A."/>
        </authorList>
    </citation>
    <scope>NUCLEOTIDE SEQUENCE</scope>
    <source>
        <strain evidence="3">CCMP291</strain>
    </source>
</reference>